<accession>A0A0G9MWZ9</accession>
<gene>
    <name evidence="4" type="ORF">AAW00_01905</name>
</gene>
<evidence type="ECO:0000313" key="4">
    <source>
        <dbReference type="EMBL" id="KLE35251.1"/>
    </source>
</evidence>
<reference evidence="4 5" key="1">
    <citation type="submission" date="2015-04" db="EMBL/GenBank/DDBJ databases">
        <title>The draft genome sequence of Erythrobacter luteus KA37.</title>
        <authorList>
            <person name="Zhuang L."/>
            <person name="Liu Y."/>
            <person name="Shao Z."/>
        </authorList>
    </citation>
    <scope>NUCLEOTIDE SEQUENCE [LARGE SCALE GENOMIC DNA]</scope>
    <source>
        <strain evidence="4 5">KA37</strain>
    </source>
</reference>
<evidence type="ECO:0000256" key="1">
    <source>
        <dbReference type="SAM" id="MobiDB-lite"/>
    </source>
</evidence>
<feature type="compositionally biased region" description="Low complexity" evidence="1">
    <location>
        <begin position="63"/>
        <end position="78"/>
    </location>
</feature>
<feature type="chain" id="PRO_5002580408" evidence="3">
    <location>
        <begin position="23"/>
        <end position="291"/>
    </location>
</feature>
<dbReference type="RefSeq" id="WP_047002653.1">
    <property type="nucleotide sequence ID" value="NZ_LBHB01000001.1"/>
</dbReference>
<feature type="signal peptide" evidence="3">
    <location>
        <begin position="1"/>
        <end position="22"/>
    </location>
</feature>
<feature type="compositionally biased region" description="Pro residues" evidence="1">
    <location>
        <begin position="46"/>
        <end position="62"/>
    </location>
</feature>
<keyword evidence="3" id="KW-0732">Signal</keyword>
<evidence type="ECO:0000313" key="5">
    <source>
        <dbReference type="Proteomes" id="UP000053464"/>
    </source>
</evidence>
<feature type="transmembrane region" description="Helical" evidence="2">
    <location>
        <begin position="161"/>
        <end position="180"/>
    </location>
</feature>
<evidence type="ECO:0000256" key="3">
    <source>
        <dbReference type="SAM" id="SignalP"/>
    </source>
</evidence>
<feature type="compositionally biased region" description="Polar residues" evidence="1">
    <location>
        <begin position="84"/>
        <end position="102"/>
    </location>
</feature>
<sequence>MFRRIAYPLAAALLAVPFGAQAQQRLPDFQLPPNPSSTPDPRQGPELPPVPRATPTPTPMPVATPTRAPSPTATPSPRQDTPAPVQTRQATPQPRATASATSRVGEPRETAPAPIASPETAASPEPTPALPSAAATPAPAPVVAAPTAPVVAEDEGGGWTVLWWLLGLLLVAGVAGYAFLRWKFAREETVVVERIQPYRPLTVSAATPAAEQPQPRPEAAPQPSRAAQFVTSPSGFVQIQRPTLGGVVAAGNGKAAPAGTVQVSRPVRPPAPAPAPVPNDGGVYARPIRRS</sequence>
<feature type="compositionally biased region" description="Pro residues" evidence="1">
    <location>
        <begin position="267"/>
        <end position="277"/>
    </location>
</feature>
<feature type="region of interest" description="Disordered" evidence="1">
    <location>
        <begin position="205"/>
        <end position="225"/>
    </location>
</feature>
<feature type="compositionally biased region" description="Low complexity" evidence="1">
    <location>
        <begin position="248"/>
        <end position="259"/>
    </location>
</feature>
<dbReference type="STRING" id="1581420.AAW00_01905"/>
<dbReference type="AlphaFoldDB" id="A0A0G9MWZ9"/>
<feature type="compositionally biased region" description="Low complexity" evidence="1">
    <location>
        <begin position="110"/>
        <end position="136"/>
    </location>
</feature>
<keyword evidence="5" id="KW-1185">Reference proteome</keyword>
<name>A0A0G9MWZ9_9SPHN</name>
<keyword evidence="2" id="KW-0472">Membrane</keyword>
<keyword evidence="2" id="KW-1133">Transmembrane helix</keyword>
<keyword evidence="2" id="KW-0812">Transmembrane</keyword>
<dbReference type="Proteomes" id="UP000053464">
    <property type="component" value="Unassembled WGS sequence"/>
</dbReference>
<evidence type="ECO:0000256" key="2">
    <source>
        <dbReference type="SAM" id="Phobius"/>
    </source>
</evidence>
<protein>
    <submittedName>
        <fullName evidence="4">Uncharacterized protein</fullName>
    </submittedName>
</protein>
<feature type="region of interest" description="Disordered" evidence="1">
    <location>
        <begin position="248"/>
        <end position="291"/>
    </location>
</feature>
<comment type="caution">
    <text evidence="4">The sequence shown here is derived from an EMBL/GenBank/DDBJ whole genome shotgun (WGS) entry which is preliminary data.</text>
</comment>
<organism evidence="4 5">
    <name type="scientific">Aurantiacibacter luteus</name>
    <dbReference type="NCBI Taxonomy" id="1581420"/>
    <lineage>
        <taxon>Bacteria</taxon>
        <taxon>Pseudomonadati</taxon>
        <taxon>Pseudomonadota</taxon>
        <taxon>Alphaproteobacteria</taxon>
        <taxon>Sphingomonadales</taxon>
        <taxon>Erythrobacteraceae</taxon>
        <taxon>Aurantiacibacter</taxon>
    </lineage>
</organism>
<dbReference type="PATRIC" id="fig|1581420.6.peg.382"/>
<proteinExistence type="predicted"/>
<feature type="region of interest" description="Disordered" evidence="1">
    <location>
        <begin position="25"/>
        <end position="136"/>
    </location>
</feature>
<dbReference type="EMBL" id="LBHB01000001">
    <property type="protein sequence ID" value="KLE35251.1"/>
    <property type="molecule type" value="Genomic_DNA"/>
</dbReference>